<dbReference type="SUPFAM" id="SSF48403">
    <property type="entry name" value="Ankyrin repeat"/>
    <property type="match status" value="1"/>
</dbReference>
<dbReference type="InterPro" id="IPR002110">
    <property type="entry name" value="Ankyrin_rpt"/>
</dbReference>
<name>A0A9Q0KKB2_9MAGN</name>
<organism evidence="2 3">
    <name type="scientific">Protea cynaroides</name>
    <dbReference type="NCBI Taxonomy" id="273540"/>
    <lineage>
        <taxon>Eukaryota</taxon>
        <taxon>Viridiplantae</taxon>
        <taxon>Streptophyta</taxon>
        <taxon>Embryophyta</taxon>
        <taxon>Tracheophyta</taxon>
        <taxon>Spermatophyta</taxon>
        <taxon>Magnoliopsida</taxon>
        <taxon>Proteales</taxon>
        <taxon>Proteaceae</taxon>
        <taxon>Protea</taxon>
    </lineage>
</organism>
<keyword evidence="3" id="KW-1185">Reference proteome</keyword>
<gene>
    <name evidence="2" type="ORF">NE237_005327</name>
</gene>
<dbReference type="Proteomes" id="UP001141806">
    <property type="component" value="Unassembled WGS sequence"/>
</dbReference>
<reference evidence="2" key="1">
    <citation type="journal article" date="2023" name="Plant J.">
        <title>The genome of the king protea, Protea cynaroides.</title>
        <authorList>
            <person name="Chang J."/>
            <person name="Duong T.A."/>
            <person name="Schoeman C."/>
            <person name="Ma X."/>
            <person name="Roodt D."/>
            <person name="Barker N."/>
            <person name="Li Z."/>
            <person name="Van de Peer Y."/>
            <person name="Mizrachi E."/>
        </authorList>
    </citation>
    <scope>NUCLEOTIDE SEQUENCE</scope>
    <source>
        <tissue evidence="2">Young leaves</tissue>
    </source>
</reference>
<evidence type="ECO:0000313" key="2">
    <source>
        <dbReference type="EMBL" id="KAJ4972228.1"/>
    </source>
</evidence>
<dbReference type="Pfam" id="PF12796">
    <property type="entry name" value="Ank_2"/>
    <property type="match status" value="1"/>
</dbReference>
<dbReference type="Gene3D" id="1.25.40.20">
    <property type="entry name" value="Ankyrin repeat-containing domain"/>
    <property type="match status" value="1"/>
</dbReference>
<comment type="caution">
    <text evidence="2">The sequence shown here is derived from an EMBL/GenBank/DDBJ whole genome shotgun (WGS) entry which is preliminary data.</text>
</comment>
<dbReference type="EMBL" id="JAMYWD010000005">
    <property type="protein sequence ID" value="KAJ4972228.1"/>
    <property type="molecule type" value="Genomic_DNA"/>
</dbReference>
<dbReference type="InterPro" id="IPR036770">
    <property type="entry name" value="Ankyrin_rpt-contain_sf"/>
</dbReference>
<evidence type="ECO:0000313" key="3">
    <source>
        <dbReference type="Proteomes" id="UP001141806"/>
    </source>
</evidence>
<accession>A0A9Q0KKB2</accession>
<evidence type="ECO:0000256" key="1">
    <source>
        <dbReference type="SAM" id="MobiDB-lite"/>
    </source>
</evidence>
<dbReference type="AlphaFoldDB" id="A0A9Q0KKB2"/>
<sequence length="101" mass="10780">MSLLHAAVRNNLHFSFGRQSSLDPQHRNSVPDGLAVPENLDSTMQLLFMASKGDDNGVEELINEGVNVNSNDLDGRTALHIAACDGQRWPWGGGGEPVGGV</sequence>
<dbReference type="OrthoDB" id="4062651at2759"/>
<protein>
    <submittedName>
        <fullName evidence="2">Uncharacterized protein</fullName>
    </submittedName>
</protein>
<proteinExistence type="predicted"/>
<feature type="region of interest" description="Disordered" evidence="1">
    <location>
        <begin position="17"/>
        <end position="36"/>
    </location>
</feature>